<evidence type="ECO:0000256" key="9">
    <source>
        <dbReference type="SAM" id="Phobius"/>
    </source>
</evidence>
<dbReference type="CDD" id="cd06582">
    <property type="entry name" value="TM_PBP1_LivH_like"/>
    <property type="match status" value="1"/>
</dbReference>
<evidence type="ECO:0000256" key="6">
    <source>
        <dbReference type="ARBA" id="ARBA00022989"/>
    </source>
</evidence>
<dbReference type="PANTHER" id="PTHR11795">
    <property type="entry name" value="BRANCHED-CHAIN AMINO ACID TRANSPORT SYSTEM PERMEASE PROTEIN LIVH"/>
    <property type="match status" value="1"/>
</dbReference>
<feature type="transmembrane region" description="Helical" evidence="9">
    <location>
        <begin position="464"/>
        <end position="488"/>
    </location>
</feature>
<dbReference type="AlphaFoldDB" id="A0A7V7KY34"/>
<feature type="transmembrane region" description="Helical" evidence="9">
    <location>
        <begin position="494"/>
        <end position="513"/>
    </location>
</feature>
<evidence type="ECO:0000256" key="5">
    <source>
        <dbReference type="ARBA" id="ARBA00022970"/>
    </source>
</evidence>
<evidence type="ECO:0000256" key="2">
    <source>
        <dbReference type="ARBA" id="ARBA00022448"/>
    </source>
</evidence>
<dbReference type="OrthoDB" id="9807115at2"/>
<dbReference type="Proteomes" id="UP000463138">
    <property type="component" value="Unassembled WGS sequence"/>
</dbReference>
<evidence type="ECO:0000256" key="3">
    <source>
        <dbReference type="ARBA" id="ARBA00022475"/>
    </source>
</evidence>
<feature type="transmembrane region" description="Helical" evidence="9">
    <location>
        <begin position="241"/>
        <end position="268"/>
    </location>
</feature>
<evidence type="ECO:0000256" key="7">
    <source>
        <dbReference type="ARBA" id="ARBA00023136"/>
    </source>
</evidence>
<keyword evidence="12" id="KW-1185">Reference proteome</keyword>
<keyword evidence="3" id="KW-1003">Cell membrane</keyword>
<organism evidence="11 12">
    <name type="scientific">Halopseudomonas laoshanensis</name>
    <dbReference type="NCBI Taxonomy" id="2268758"/>
    <lineage>
        <taxon>Bacteria</taxon>
        <taxon>Pseudomonadati</taxon>
        <taxon>Pseudomonadota</taxon>
        <taxon>Gammaproteobacteria</taxon>
        <taxon>Pseudomonadales</taxon>
        <taxon>Pseudomonadaceae</taxon>
        <taxon>Halopseudomonas</taxon>
    </lineage>
</organism>
<dbReference type="GO" id="GO:0005886">
    <property type="term" value="C:plasma membrane"/>
    <property type="evidence" value="ECO:0007669"/>
    <property type="project" value="UniProtKB-SubCell"/>
</dbReference>
<evidence type="ECO:0000256" key="8">
    <source>
        <dbReference type="ARBA" id="ARBA00037998"/>
    </source>
</evidence>
<feature type="transmembrane region" description="Helical" evidence="9">
    <location>
        <begin position="328"/>
        <end position="346"/>
    </location>
</feature>
<dbReference type="GO" id="GO:0022857">
    <property type="term" value="F:transmembrane transporter activity"/>
    <property type="evidence" value="ECO:0007669"/>
    <property type="project" value="InterPro"/>
</dbReference>
<dbReference type="Pfam" id="PF02653">
    <property type="entry name" value="BPD_transp_2"/>
    <property type="match status" value="1"/>
</dbReference>
<gene>
    <name evidence="11" type="primary">urtB</name>
    <name evidence="11" type="ORF">DT594_09465</name>
</gene>
<feature type="signal peptide" evidence="10">
    <location>
        <begin position="1"/>
        <end position="18"/>
    </location>
</feature>
<comment type="similarity">
    <text evidence="8">Belongs to the binding-protein-dependent transport system permease family. LivHM subfamily.</text>
</comment>
<evidence type="ECO:0000256" key="10">
    <source>
        <dbReference type="SAM" id="SignalP"/>
    </source>
</evidence>
<dbReference type="GO" id="GO:0006865">
    <property type="term" value="P:amino acid transport"/>
    <property type="evidence" value="ECO:0007669"/>
    <property type="project" value="UniProtKB-KW"/>
</dbReference>
<dbReference type="InterPro" id="IPR017779">
    <property type="entry name" value="ABC_UrtB_bac"/>
</dbReference>
<accession>A0A7V7KY34</accession>
<keyword evidence="4 9" id="KW-0812">Transmembrane</keyword>
<evidence type="ECO:0000313" key="11">
    <source>
        <dbReference type="EMBL" id="KAA0695359.1"/>
    </source>
</evidence>
<keyword evidence="7 9" id="KW-0472">Membrane</keyword>
<reference evidence="11 12" key="1">
    <citation type="submission" date="2018-07" db="EMBL/GenBank/DDBJ databases">
        <title>Pseudomonas laoshanensis sp. nov., isolated from soil.</title>
        <authorList>
            <person name="Sun J."/>
            <person name="Yu L."/>
            <person name="Wang M."/>
            <person name="Zhang C."/>
        </authorList>
    </citation>
    <scope>NUCLEOTIDE SEQUENCE [LARGE SCALE GENOMIC DNA]</scope>
    <source>
        <strain evidence="11 12">Y22</strain>
    </source>
</reference>
<feature type="transmembrane region" description="Helical" evidence="9">
    <location>
        <begin position="380"/>
        <end position="397"/>
    </location>
</feature>
<keyword evidence="6 9" id="KW-1133">Transmembrane helix</keyword>
<dbReference type="InterPro" id="IPR001851">
    <property type="entry name" value="ABC_transp_permease"/>
</dbReference>
<keyword evidence="5" id="KW-0029">Amino-acid transport</keyword>
<feature type="transmembrane region" description="Helical" evidence="9">
    <location>
        <begin position="296"/>
        <end position="316"/>
    </location>
</feature>
<feature type="transmembrane region" description="Helical" evidence="9">
    <location>
        <begin position="275"/>
        <end position="290"/>
    </location>
</feature>
<evidence type="ECO:0000256" key="1">
    <source>
        <dbReference type="ARBA" id="ARBA00004429"/>
    </source>
</evidence>
<comment type="subcellular location">
    <subcellularLocation>
        <location evidence="1">Cell inner membrane</location>
        <topology evidence="1">Multi-pass membrane protein</topology>
    </subcellularLocation>
</comment>
<dbReference type="InterPro" id="IPR052157">
    <property type="entry name" value="BCAA_transport_permease"/>
</dbReference>
<feature type="chain" id="PRO_5030556800" evidence="10">
    <location>
        <begin position="19"/>
        <end position="530"/>
    </location>
</feature>
<dbReference type="NCBIfam" id="TIGR03409">
    <property type="entry name" value="urea_trans_UrtB"/>
    <property type="match status" value="1"/>
</dbReference>
<comment type="caution">
    <text evidence="11">The sequence shown here is derived from an EMBL/GenBank/DDBJ whole genome shotgun (WGS) entry which is preliminary data.</text>
</comment>
<dbReference type="PANTHER" id="PTHR11795:SF447">
    <property type="entry name" value="ABC TRANSPORTER PERMEASE PROTEIN"/>
    <property type="match status" value="1"/>
</dbReference>
<name>A0A7V7KY34_9GAMM</name>
<protein>
    <submittedName>
        <fullName evidence="11">Urea ABC transporter permease subunit UrtB</fullName>
    </submittedName>
</protein>
<proteinExistence type="inferred from homology"/>
<evidence type="ECO:0000256" key="4">
    <source>
        <dbReference type="ARBA" id="ARBA00022692"/>
    </source>
</evidence>
<keyword evidence="10" id="KW-0732">Signal</keyword>
<dbReference type="EMBL" id="QOVF01000002">
    <property type="protein sequence ID" value="KAA0695359.1"/>
    <property type="molecule type" value="Genomic_DNA"/>
</dbReference>
<evidence type="ECO:0000313" key="12">
    <source>
        <dbReference type="Proteomes" id="UP000463138"/>
    </source>
</evidence>
<sequence length="530" mass="57335">MLMIVALLPLHASAQATADSEPPEVASFEQQVQQLVQGNLRQRAETVSQLFQQDDERLIDILNALVEGDLLADRNDPPTVAIRQGKSITNALTGATLESDEGLRRVPVNNSLRTQLRGQLAELNLTHESADVRYDAVRRFIRDGIDAEGMAMLIERQAEEESGLVLGAIDTALALFQIQGVDRDMRLEAINSLSGSLEQEARIALNDVADNDADPQLRVAAQEAIASIQSRIKFYRFTENLFFGLSLGSVLLLAAIGLAITFGVMGVINMAHGELIMLGAYTTWGVQVLFPNLIEWSLLIAIPAAFLVTGLIGILIERGVIRFLYGRPLETLLATFGLSLVLQQAVRSLFGPLNRSVSSPDWISGTLVINPVLSLTYNRLYILLFGLMVFFALLLVIKRTSLGLKVRAVSQNRAMARAVGVRSSWVDALTFGLGSGIAGIAGVALSQITNVGPNLGQAYIIDSFMVVVFGGVGNLWGTLVSAMSLGLINNFLEPYAGAMLAKVLVLIMLILFIQKKPKGLFPQKGRAAAD</sequence>
<keyword evidence="2" id="KW-0813">Transport</keyword>